<dbReference type="Gene3D" id="3.20.20.80">
    <property type="entry name" value="Glycosidases"/>
    <property type="match status" value="1"/>
</dbReference>
<dbReference type="EMBL" id="RJJX01000002">
    <property type="protein sequence ID" value="RUT79664.1"/>
    <property type="molecule type" value="Genomic_DNA"/>
</dbReference>
<dbReference type="GO" id="GO:0004553">
    <property type="term" value="F:hydrolase activity, hydrolyzing O-glycosyl compounds"/>
    <property type="evidence" value="ECO:0007669"/>
    <property type="project" value="InterPro"/>
</dbReference>
<feature type="domain" description="Glycosyl hydrolase family 13 catalytic" evidence="3">
    <location>
        <begin position="416"/>
        <end position="774"/>
    </location>
</feature>
<evidence type="ECO:0000256" key="1">
    <source>
        <dbReference type="ARBA" id="ARBA00008061"/>
    </source>
</evidence>
<dbReference type="InterPro" id="IPR004193">
    <property type="entry name" value="Glyco_hydro_13_N"/>
</dbReference>
<comment type="similarity">
    <text evidence="1">Belongs to the glycosyl hydrolase 13 family.</text>
</comment>
<dbReference type="Pfam" id="PF18962">
    <property type="entry name" value="Por_Secre_tail"/>
    <property type="match status" value="1"/>
</dbReference>
<feature type="transmembrane region" description="Helical" evidence="2">
    <location>
        <begin position="38"/>
        <end position="57"/>
    </location>
</feature>
<dbReference type="Pfam" id="PF00128">
    <property type="entry name" value="Alpha-amylase"/>
    <property type="match status" value="1"/>
</dbReference>
<dbReference type="CDD" id="cd11350">
    <property type="entry name" value="AmyAc_4"/>
    <property type="match status" value="1"/>
</dbReference>
<keyword evidence="2" id="KW-0812">Transmembrane</keyword>
<dbReference type="InterPro" id="IPR056284">
    <property type="entry name" value="AIR9-like_A9"/>
</dbReference>
<comment type="caution">
    <text evidence="4">The sequence shown here is derived from an EMBL/GenBank/DDBJ whole genome shotgun (WGS) entry which is preliminary data.</text>
</comment>
<dbReference type="AlphaFoldDB" id="A0A434AYT8"/>
<dbReference type="OrthoDB" id="9761875at2"/>
<dbReference type="InterPro" id="IPR014756">
    <property type="entry name" value="Ig_E-set"/>
</dbReference>
<reference evidence="4 5" key="1">
    <citation type="submission" date="2018-11" db="EMBL/GenBank/DDBJ databases">
        <title>Parancylomarina longa gen. nov., sp. nov., isolated from sediments of southern Okinawa.</title>
        <authorList>
            <person name="Fu T."/>
        </authorList>
    </citation>
    <scope>NUCLEOTIDE SEQUENCE [LARGE SCALE GENOMIC DNA]</scope>
    <source>
        <strain evidence="4 5">T3-2 S1-C</strain>
    </source>
</reference>
<dbReference type="GO" id="GO:0005975">
    <property type="term" value="P:carbohydrate metabolic process"/>
    <property type="evidence" value="ECO:0007669"/>
    <property type="project" value="InterPro"/>
</dbReference>
<keyword evidence="2" id="KW-0472">Membrane</keyword>
<dbReference type="SUPFAM" id="SSF51445">
    <property type="entry name" value="(Trans)glycosidases"/>
    <property type="match status" value="1"/>
</dbReference>
<name>A0A434AYT8_9BACT</name>
<accession>A0A434AYT8</accession>
<evidence type="ECO:0000256" key="2">
    <source>
        <dbReference type="SAM" id="Phobius"/>
    </source>
</evidence>
<dbReference type="InterPro" id="IPR017853">
    <property type="entry name" value="GH"/>
</dbReference>
<organism evidence="4 5">
    <name type="scientific">Ancylomarina longa</name>
    <dbReference type="NCBI Taxonomy" id="2487017"/>
    <lineage>
        <taxon>Bacteria</taxon>
        <taxon>Pseudomonadati</taxon>
        <taxon>Bacteroidota</taxon>
        <taxon>Bacteroidia</taxon>
        <taxon>Marinilabiliales</taxon>
        <taxon>Marinifilaceae</taxon>
        <taxon>Ancylomarina</taxon>
    </lineage>
</organism>
<dbReference type="Pfam" id="PF23197">
    <property type="entry name" value="IG_AIR9"/>
    <property type="match status" value="1"/>
</dbReference>
<proteinExistence type="inferred from homology"/>
<dbReference type="Pfam" id="PF02922">
    <property type="entry name" value="CBM_48"/>
    <property type="match status" value="1"/>
</dbReference>
<dbReference type="SUPFAM" id="SSF81296">
    <property type="entry name" value="E set domains"/>
    <property type="match status" value="1"/>
</dbReference>
<dbReference type="Proteomes" id="UP000282985">
    <property type="component" value="Unassembled WGS sequence"/>
</dbReference>
<dbReference type="PANTHER" id="PTHR43002">
    <property type="entry name" value="GLYCOGEN DEBRANCHING ENZYME"/>
    <property type="match status" value="1"/>
</dbReference>
<dbReference type="SMART" id="SM00642">
    <property type="entry name" value="Aamy"/>
    <property type="match status" value="1"/>
</dbReference>
<evidence type="ECO:0000313" key="4">
    <source>
        <dbReference type="EMBL" id="RUT79664.1"/>
    </source>
</evidence>
<sequence>MGFRPHALFLSLILKHSSRIIIFASITSITKIIMKKLYTSLLFILLFLPGISIGQIITTNPTFPTEDKEVTITFDAALGTAGLKDYTGDVYAHTGVITDKSTSESDWKYAPTWGDNSAKYKLTSLGNNKWQLAITPNIRDYYGVPTGEKILKMAFVFRSADKTLEGKDDGGKDIFADVSEGGLNVSFASPANNKMIQKNEVLSVQVNASGNDNLTLYLDGVQNNTTTTSEIATTIQTAIAGTHELIAVATSGTTEARDTTHFFVRENVVSETMPAGLIEGINYIDDTTVDLSLYAPHKNFIYVIGDFNNWEIDNTYQMKKDGDHFWISINNLTPGQEYAFQYIIDGAIKIADPYADKLLDPWNDQYISTSTYPNLMPYPADKTTEIASVFQTAQSNFTWTDASFSTPAKNDLVVYELHVRDFTAAGNIKTVKDTLNYLQRLGVNAIELMPFNEFEGNDSWGYNPSFYFAPDKAYGTKDDYKTFINECHKRGIAVFMDMVLNHSFGQSPFLRMYFDGTNPTADNPWYNQHSNFENPDAQWGYDFNHESAATQKLVDRINAYWMNEYHIDGFRFDFTKGFSNTVHSNSTDPWGSKRDTARISLLERMADQIWNVKPNAKVIFEHLSDNTEEKELAAHNILLWGNANHDYNEATMGFTSNFSWTSWKNRGWNAPQIVNYMESHDEERLMFKNLEFGNSDGDYNVKDLNTALSRVEAAAAFFFTVPGPKMIWQFEELGYDVSIDENGRVGRKPIHWDYQDNPNRERLYQVFQALIKLKKEQAAIESSDFSLITDKALKRIEINSNDMDVRIIGNFDVIAGAISPNYSKTGTWYDYFSGDAVNVTDVNANVSLAPGEYHIYTSKALSAPAVIAAPVASNISVSGIFREDESLTATYTYSDANSDAEGSSIYQWYRADDANGTNATAIDGANSLSYTLARADRGNFIRFAVTPVAQTGVLVQGRTVYGTYSDEIAYSTGIDDVLNQQLRFYPNPVHDILYLENLNQVKQIQLFDLSGRAVLAVQTPNTTVNLDMNSLKTGMYILVFELEDGSHLSKKIMKQ</sequence>
<dbReference type="InterPro" id="IPR006047">
    <property type="entry name" value="GH13_cat_dom"/>
</dbReference>
<dbReference type="InterPro" id="IPR013783">
    <property type="entry name" value="Ig-like_fold"/>
</dbReference>
<gene>
    <name evidence="4" type="ORF">DLK05_02970</name>
</gene>
<dbReference type="Gene3D" id="2.60.40.2700">
    <property type="match status" value="1"/>
</dbReference>
<evidence type="ECO:0000313" key="5">
    <source>
        <dbReference type="Proteomes" id="UP000282985"/>
    </source>
</evidence>
<evidence type="ECO:0000259" key="3">
    <source>
        <dbReference type="SMART" id="SM00642"/>
    </source>
</evidence>
<protein>
    <submittedName>
        <fullName evidence="4">T9SS C-terminal target domain-containing protein</fullName>
    </submittedName>
</protein>
<dbReference type="Gene3D" id="2.60.40.10">
    <property type="entry name" value="Immunoglobulins"/>
    <property type="match status" value="2"/>
</dbReference>
<keyword evidence="5" id="KW-1185">Reference proteome</keyword>
<dbReference type="InterPro" id="IPR026444">
    <property type="entry name" value="Secre_tail"/>
</dbReference>
<dbReference type="NCBIfam" id="TIGR04183">
    <property type="entry name" value="Por_Secre_tail"/>
    <property type="match status" value="1"/>
</dbReference>
<keyword evidence="2" id="KW-1133">Transmembrane helix</keyword>